<proteinExistence type="predicted"/>
<organism evidence="1 2">
    <name type="scientific">Ephemerocybe angulata</name>
    <dbReference type="NCBI Taxonomy" id="980116"/>
    <lineage>
        <taxon>Eukaryota</taxon>
        <taxon>Fungi</taxon>
        <taxon>Dikarya</taxon>
        <taxon>Basidiomycota</taxon>
        <taxon>Agaricomycotina</taxon>
        <taxon>Agaricomycetes</taxon>
        <taxon>Agaricomycetidae</taxon>
        <taxon>Agaricales</taxon>
        <taxon>Agaricineae</taxon>
        <taxon>Psathyrellaceae</taxon>
        <taxon>Ephemerocybe</taxon>
    </lineage>
</organism>
<evidence type="ECO:0000313" key="1">
    <source>
        <dbReference type="EMBL" id="KAF6765410.1"/>
    </source>
</evidence>
<accession>A0A8H6MEA4</accession>
<comment type="caution">
    <text evidence="1">The sequence shown here is derived from an EMBL/GenBank/DDBJ whole genome shotgun (WGS) entry which is preliminary data.</text>
</comment>
<reference evidence="1 2" key="1">
    <citation type="submission" date="2020-07" db="EMBL/GenBank/DDBJ databases">
        <title>Comparative genomics of pyrophilous fungi reveals a link between fire events and developmental genes.</title>
        <authorList>
            <consortium name="DOE Joint Genome Institute"/>
            <person name="Steindorff A.S."/>
            <person name="Carver A."/>
            <person name="Calhoun S."/>
            <person name="Stillman K."/>
            <person name="Liu H."/>
            <person name="Lipzen A."/>
            <person name="Pangilinan J."/>
            <person name="Labutti K."/>
            <person name="Bruns T.D."/>
            <person name="Grigoriev I.V."/>
        </authorList>
    </citation>
    <scope>NUCLEOTIDE SEQUENCE [LARGE SCALE GENOMIC DNA]</scope>
    <source>
        <strain evidence="1 2">CBS 144469</strain>
    </source>
</reference>
<sequence>MRDYDRLYFGGWGLIGKQWNTWMGSLGLPLVCQRGLGCASEASVHSQSCGQARAWARNDSGEIFCAMALAKNYGKNVGGEGAGWLFVDLLCGGRGGRLKEECVRNISYGPSSIFVDMLTSAWPEKASCRVEGVLATKSSYNEAVCPRCEDPRNTAVSRGPTGESNESAAGNWVNERRLAKSFNGRVHYNSSRVIRLALINYAWRVRG</sequence>
<dbReference type="Proteomes" id="UP000521943">
    <property type="component" value="Unassembled WGS sequence"/>
</dbReference>
<protein>
    <submittedName>
        <fullName evidence="1">Uncharacterized protein</fullName>
    </submittedName>
</protein>
<gene>
    <name evidence="1" type="ORF">DFP72DRAFT_839256</name>
</gene>
<evidence type="ECO:0000313" key="2">
    <source>
        <dbReference type="Proteomes" id="UP000521943"/>
    </source>
</evidence>
<dbReference type="EMBL" id="JACGCI010000002">
    <property type="protein sequence ID" value="KAF6765410.1"/>
    <property type="molecule type" value="Genomic_DNA"/>
</dbReference>
<name>A0A8H6MEA4_9AGAR</name>
<keyword evidence="2" id="KW-1185">Reference proteome</keyword>
<dbReference type="AlphaFoldDB" id="A0A8H6MEA4"/>